<proteinExistence type="inferred from homology"/>
<keyword evidence="3" id="KW-0963">Cytoplasm</keyword>
<dbReference type="Gene3D" id="3.70.10.10">
    <property type="match status" value="1"/>
</dbReference>
<dbReference type="InterPro" id="IPR022637">
    <property type="entry name" value="DNA_polIII_beta_cen"/>
</dbReference>
<dbReference type="InterPro" id="IPR001001">
    <property type="entry name" value="DNA_polIII_beta"/>
</dbReference>
<dbReference type="InterPro" id="IPR022634">
    <property type="entry name" value="DNA_polIII_beta_N"/>
</dbReference>
<evidence type="ECO:0000259" key="9">
    <source>
        <dbReference type="Pfam" id="PF00712"/>
    </source>
</evidence>
<dbReference type="CDD" id="cd00140">
    <property type="entry name" value="beta_clamp"/>
    <property type="match status" value="1"/>
</dbReference>
<evidence type="ECO:0000256" key="6">
    <source>
        <dbReference type="ARBA" id="ARBA00022705"/>
    </source>
</evidence>
<feature type="domain" description="DNA polymerase III beta sliding clamp N-terminal" evidence="9">
    <location>
        <begin position="2"/>
        <end position="121"/>
    </location>
</feature>
<keyword evidence="4 12" id="KW-0808">Transferase</keyword>
<feature type="non-terminal residue" evidence="12">
    <location>
        <position position="1"/>
    </location>
</feature>
<accession>A0A6J4J7F7</accession>
<dbReference type="GO" id="GO:0005737">
    <property type="term" value="C:cytoplasm"/>
    <property type="evidence" value="ECO:0007669"/>
    <property type="project" value="UniProtKB-SubCell"/>
</dbReference>
<dbReference type="InterPro" id="IPR022635">
    <property type="entry name" value="DNA_polIII_beta_C"/>
</dbReference>
<evidence type="ECO:0000256" key="1">
    <source>
        <dbReference type="ARBA" id="ARBA00004496"/>
    </source>
</evidence>
<dbReference type="PANTHER" id="PTHR30478">
    <property type="entry name" value="DNA POLYMERASE III SUBUNIT BETA"/>
    <property type="match status" value="1"/>
</dbReference>
<dbReference type="SUPFAM" id="SSF55979">
    <property type="entry name" value="DNA clamp"/>
    <property type="match status" value="3"/>
</dbReference>
<dbReference type="Pfam" id="PF02768">
    <property type="entry name" value="DNA_pol3_beta_3"/>
    <property type="match status" value="1"/>
</dbReference>
<evidence type="ECO:0000256" key="3">
    <source>
        <dbReference type="ARBA" id="ARBA00022490"/>
    </source>
</evidence>
<dbReference type="PANTHER" id="PTHR30478:SF0">
    <property type="entry name" value="BETA SLIDING CLAMP"/>
    <property type="match status" value="1"/>
</dbReference>
<comment type="similarity">
    <text evidence="2">Belongs to the beta sliding clamp family.</text>
</comment>
<dbReference type="GO" id="GO:0008408">
    <property type="term" value="F:3'-5' exonuclease activity"/>
    <property type="evidence" value="ECO:0007669"/>
    <property type="project" value="InterPro"/>
</dbReference>
<dbReference type="Gene3D" id="3.10.150.10">
    <property type="entry name" value="DNA Polymerase III, subunit A, domain 2"/>
    <property type="match status" value="1"/>
</dbReference>
<gene>
    <name evidence="12" type="ORF">AVDCRST_MAG93-2691</name>
</gene>
<evidence type="ECO:0000256" key="5">
    <source>
        <dbReference type="ARBA" id="ARBA00022695"/>
    </source>
</evidence>
<evidence type="ECO:0000256" key="2">
    <source>
        <dbReference type="ARBA" id="ARBA00010752"/>
    </source>
</evidence>
<comment type="subcellular location">
    <subcellularLocation>
        <location evidence="1">Cytoplasm</location>
    </subcellularLocation>
</comment>
<dbReference type="SMART" id="SM00480">
    <property type="entry name" value="POL3Bc"/>
    <property type="match status" value="1"/>
</dbReference>
<keyword evidence="8" id="KW-0238">DNA-binding</keyword>
<feature type="domain" description="DNA polymerase III beta sliding clamp C-terminal" evidence="11">
    <location>
        <begin position="250"/>
        <end position="374"/>
    </location>
</feature>
<dbReference type="GO" id="GO:0003677">
    <property type="term" value="F:DNA binding"/>
    <property type="evidence" value="ECO:0007669"/>
    <property type="project" value="UniProtKB-KW"/>
</dbReference>
<name>A0A6J4J7F7_9CHLR</name>
<feature type="domain" description="DNA polymerase III beta sliding clamp central" evidence="10">
    <location>
        <begin position="132"/>
        <end position="247"/>
    </location>
</feature>
<keyword evidence="6" id="KW-0235">DNA replication</keyword>
<dbReference type="EC" id="2.7.7.7" evidence="12"/>
<keyword evidence="7" id="KW-0239">DNA-directed DNA polymerase</keyword>
<keyword evidence="5 12" id="KW-0548">Nucleotidyltransferase</keyword>
<evidence type="ECO:0000259" key="11">
    <source>
        <dbReference type="Pfam" id="PF02768"/>
    </source>
</evidence>
<dbReference type="NCBIfam" id="TIGR00663">
    <property type="entry name" value="dnan"/>
    <property type="match status" value="1"/>
</dbReference>
<reference evidence="12" key="1">
    <citation type="submission" date="2020-02" db="EMBL/GenBank/DDBJ databases">
        <authorList>
            <person name="Meier V. D."/>
        </authorList>
    </citation>
    <scope>NUCLEOTIDE SEQUENCE</scope>
    <source>
        <strain evidence="12">AVDCRST_MAG93</strain>
    </source>
</reference>
<dbReference type="GO" id="GO:0003887">
    <property type="term" value="F:DNA-directed DNA polymerase activity"/>
    <property type="evidence" value="ECO:0007669"/>
    <property type="project" value="UniProtKB-KW"/>
</dbReference>
<protein>
    <submittedName>
        <fullName evidence="12">DNA polymerase III beta subunit</fullName>
        <ecNumber evidence="12">2.7.7.7</ecNumber>
    </submittedName>
</protein>
<sequence length="377" mass="40527">GMKLSCLQENLKRGIAIASHAVAAKSTLPVLSNILLTTDSGRLRLQSTNLELAITCWIGAKIEEEGAITIPAKLLADFVGNLPNDTVNLVLDERTQTVNVRCARSEANIKGIEAEEFPTIPIVQAEQVTLKLPPDVLREAINQVAFAAATDDTRPVLAGVLIRIRGETVTFTATDGFRMSVKTIELPEPAGTQEIIVPVRALNELGRIIGDSENPVEITVTPNGGQVLFHCDNVDLVSRLIDGKFPDYERIIPKQYATRSVLDRSSFLQSTRQASVFAANSANIAKVTLESCGEFGPGRLTLSANAAEVGDNKSEIEGQIVGEGGQIALNVKYLQDALNAMPSPQIILETQTPATPGVFRPIGSEGFLHIVMPMSVR</sequence>
<dbReference type="Pfam" id="PF00712">
    <property type="entry name" value="DNA_pol3_beta"/>
    <property type="match status" value="1"/>
</dbReference>
<evidence type="ECO:0000259" key="10">
    <source>
        <dbReference type="Pfam" id="PF02767"/>
    </source>
</evidence>
<evidence type="ECO:0000256" key="8">
    <source>
        <dbReference type="ARBA" id="ARBA00023125"/>
    </source>
</evidence>
<evidence type="ECO:0000256" key="7">
    <source>
        <dbReference type="ARBA" id="ARBA00022932"/>
    </source>
</evidence>
<dbReference type="AlphaFoldDB" id="A0A6J4J7F7"/>
<dbReference type="GO" id="GO:0006271">
    <property type="term" value="P:DNA strand elongation involved in DNA replication"/>
    <property type="evidence" value="ECO:0007669"/>
    <property type="project" value="TreeGrafter"/>
</dbReference>
<dbReference type="EMBL" id="CADCTR010000922">
    <property type="protein sequence ID" value="CAA9272282.1"/>
    <property type="molecule type" value="Genomic_DNA"/>
</dbReference>
<dbReference type="PIRSF" id="PIRSF000804">
    <property type="entry name" value="DNA_pol_III_b"/>
    <property type="match status" value="1"/>
</dbReference>
<dbReference type="InterPro" id="IPR046938">
    <property type="entry name" value="DNA_clamp_sf"/>
</dbReference>
<organism evidence="12">
    <name type="scientific">uncultured Chloroflexia bacterium</name>
    <dbReference type="NCBI Taxonomy" id="1672391"/>
    <lineage>
        <taxon>Bacteria</taxon>
        <taxon>Bacillati</taxon>
        <taxon>Chloroflexota</taxon>
        <taxon>Chloroflexia</taxon>
        <taxon>environmental samples</taxon>
    </lineage>
</organism>
<evidence type="ECO:0000256" key="4">
    <source>
        <dbReference type="ARBA" id="ARBA00022679"/>
    </source>
</evidence>
<evidence type="ECO:0000313" key="12">
    <source>
        <dbReference type="EMBL" id="CAA9272282.1"/>
    </source>
</evidence>
<dbReference type="GO" id="GO:0009360">
    <property type="term" value="C:DNA polymerase III complex"/>
    <property type="evidence" value="ECO:0007669"/>
    <property type="project" value="InterPro"/>
</dbReference>
<dbReference type="Pfam" id="PF02767">
    <property type="entry name" value="DNA_pol3_beta_2"/>
    <property type="match status" value="1"/>
</dbReference>